<dbReference type="GO" id="GO:0030659">
    <property type="term" value="C:cytoplasmic vesicle membrane"/>
    <property type="evidence" value="ECO:0007669"/>
    <property type="project" value="UniProtKB-SubCell"/>
</dbReference>
<evidence type="ECO:0000256" key="7">
    <source>
        <dbReference type="RuleBase" id="RU367097"/>
    </source>
</evidence>
<proteinExistence type="inferred from homology"/>
<keyword evidence="5 7" id="KW-1133">Transmembrane helix</keyword>
<feature type="transmembrane region" description="Helical" evidence="7">
    <location>
        <begin position="197"/>
        <end position="217"/>
    </location>
</feature>
<dbReference type="AlphaFoldDB" id="F9GAH9"/>
<accession>F9GAH9</accession>
<evidence type="ECO:0000313" key="9">
    <source>
        <dbReference type="EMBL" id="EGU73821.1"/>
    </source>
</evidence>
<dbReference type="EMBL" id="AFQF01004156">
    <property type="protein sequence ID" value="EGU73821.1"/>
    <property type="molecule type" value="Genomic_DNA"/>
</dbReference>
<organism evidence="9">
    <name type="scientific">Fusarium oxysporum (strain Fo5176)</name>
    <name type="common">Fusarium vascular wilt</name>
    <dbReference type="NCBI Taxonomy" id="660025"/>
    <lineage>
        <taxon>Eukaryota</taxon>
        <taxon>Fungi</taxon>
        <taxon>Dikarya</taxon>
        <taxon>Ascomycota</taxon>
        <taxon>Pezizomycotina</taxon>
        <taxon>Sordariomycetes</taxon>
        <taxon>Hypocreomycetidae</taxon>
        <taxon>Hypocreales</taxon>
        <taxon>Nectriaceae</taxon>
        <taxon>Fusarium</taxon>
        <taxon>Fusarium oxysporum species complex</taxon>
    </lineage>
</organism>
<keyword evidence="7" id="KW-0256">Endoplasmic reticulum</keyword>
<feature type="transmembrane region" description="Helical" evidence="7">
    <location>
        <begin position="153"/>
        <end position="176"/>
    </location>
</feature>
<feature type="transmembrane region" description="Helical" evidence="7">
    <location>
        <begin position="269"/>
        <end position="288"/>
    </location>
</feature>
<dbReference type="STRING" id="660025.F9GAH9"/>
<evidence type="ECO:0000256" key="1">
    <source>
        <dbReference type="ARBA" id="ARBA00003420"/>
    </source>
</evidence>
<dbReference type="PANTHER" id="PTHR11132">
    <property type="entry name" value="SOLUTE CARRIER FAMILY 35"/>
    <property type="match status" value="1"/>
</dbReference>
<protein>
    <recommendedName>
        <fullName evidence="7">GDP-mannose transporter</fullName>
        <shortName evidence="7">GMT</shortName>
    </recommendedName>
</protein>
<evidence type="ECO:0000256" key="4">
    <source>
        <dbReference type="ARBA" id="ARBA00022692"/>
    </source>
</evidence>
<dbReference type="OrthoDB" id="5547497at2759"/>
<evidence type="ECO:0000256" key="6">
    <source>
        <dbReference type="ARBA" id="ARBA00023136"/>
    </source>
</evidence>
<gene>
    <name evidence="9" type="ORF">FOXB_15661</name>
</gene>
<evidence type="ECO:0000256" key="8">
    <source>
        <dbReference type="SAM" id="MobiDB-lite"/>
    </source>
</evidence>
<feature type="transmembrane region" description="Helical" evidence="7">
    <location>
        <begin position="237"/>
        <end position="257"/>
    </location>
</feature>
<evidence type="ECO:0000256" key="3">
    <source>
        <dbReference type="ARBA" id="ARBA00011182"/>
    </source>
</evidence>
<comment type="subunit">
    <text evidence="3 7">Homooligomer.</text>
</comment>
<sequence length="363" mass="40273">MSQEVRNKSNVDGGPSTSASPGGTKETTVIEHVDSNRELTRSPSEFELDCVYHDEEAAALLPEERWKPEIDLFKTSSGPHFKSILWTVVNVLATVLIVFTNKAIFSDPSLKLAQLTFAAFHFTITWLALYVLSWERFAIFSPKSASFRQAAPLSVAMALNVVFPNLSLAYSTVAFYQIARILMTPCVAAMDFVLYKVVLPFRACLALVPACVGVGMVSYYDSRPTSNTTIKATSELGVIFAFAGVFFSSLYTIWIAASRRRLNMTSMQLLFNQAPVSAFMLLYTIPFIDRFPDWSNVSLNHWFLLLLSGFLAVLINVSQFFIVAEMGPVTSTVVAHSKTCIIVALGWLSSGRTLFSCHTEEEM</sequence>
<reference evidence="9" key="1">
    <citation type="journal article" date="2012" name="Mol. Plant Microbe Interact.">
        <title>A highly conserved effector in Fusarium oxysporum is required for full virulence on Arabidopsis.</title>
        <authorList>
            <person name="Thatcher L.F."/>
            <person name="Gardiner D.M."/>
            <person name="Kazan K."/>
            <person name="Manners J."/>
        </authorList>
    </citation>
    <scope>NUCLEOTIDE SEQUENCE [LARGE SCALE GENOMIC DNA]</scope>
    <source>
        <strain evidence="9">Fo5176</strain>
    </source>
</reference>
<comment type="caution">
    <text evidence="9">The sequence shown here is derived from an EMBL/GenBank/DDBJ whole genome shotgun (WGS) entry which is preliminary data.</text>
</comment>
<keyword evidence="7" id="KW-0968">Cytoplasmic vesicle</keyword>
<dbReference type="GO" id="GO:0000139">
    <property type="term" value="C:Golgi membrane"/>
    <property type="evidence" value="ECO:0007669"/>
    <property type="project" value="UniProtKB-SubCell"/>
</dbReference>
<keyword evidence="7" id="KW-0762">Sugar transport</keyword>
<dbReference type="GO" id="GO:0005789">
    <property type="term" value="C:endoplasmic reticulum membrane"/>
    <property type="evidence" value="ECO:0007669"/>
    <property type="project" value="UniProtKB-SubCell"/>
</dbReference>
<feature type="compositionally biased region" description="Low complexity" evidence="8">
    <location>
        <begin position="13"/>
        <end position="24"/>
    </location>
</feature>
<evidence type="ECO:0000256" key="2">
    <source>
        <dbReference type="ARBA" id="ARBA00010425"/>
    </source>
</evidence>
<comment type="subcellular location">
    <subcellularLocation>
        <location evidence="7">Golgi apparatus membrane</location>
        <topology evidence="7">Multi-pass membrane protein</topology>
    </subcellularLocation>
    <subcellularLocation>
        <location evidence="7">Cytoplasmic vesicle membrane</location>
        <topology evidence="7">Multi-pass membrane protein</topology>
    </subcellularLocation>
    <subcellularLocation>
        <location evidence="7">Endoplasmic reticulum membrane</location>
        <topology evidence="7">Multi-pass membrane protein</topology>
    </subcellularLocation>
</comment>
<comment type="function">
    <text evidence="1 7">Involved in the import of GDP-mannose from the cytoplasm into the Golgi lumen.</text>
</comment>
<name>F9GAH9_FUSOF</name>
<comment type="similarity">
    <text evidence="2 7">Belongs to the TPT transporter family. SLC35D subfamily.</text>
</comment>
<keyword evidence="7" id="KW-0333">Golgi apparatus</keyword>
<keyword evidence="4 7" id="KW-0812">Transmembrane</keyword>
<evidence type="ECO:0000256" key="5">
    <source>
        <dbReference type="ARBA" id="ARBA00022989"/>
    </source>
</evidence>
<keyword evidence="7" id="KW-0813">Transport</keyword>
<feature type="transmembrane region" description="Helical" evidence="7">
    <location>
        <begin position="300"/>
        <end position="323"/>
    </location>
</feature>
<dbReference type="InterPro" id="IPR050186">
    <property type="entry name" value="TPT_transporter"/>
</dbReference>
<keyword evidence="6 7" id="KW-0472">Membrane</keyword>
<feature type="transmembrane region" description="Helical" evidence="7">
    <location>
        <begin position="83"/>
        <end position="100"/>
    </location>
</feature>
<feature type="compositionally biased region" description="Basic and acidic residues" evidence="8">
    <location>
        <begin position="28"/>
        <end position="40"/>
    </location>
</feature>
<feature type="transmembrane region" description="Helical" evidence="7">
    <location>
        <begin position="112"/>
        <end position="133"/>
    </location>
</feature>
<feature type="region of interest" description="Disordered" evidence="8">
    <location>
        <begin position="1"/>
        <end position="40"/>
    </location>
</feature>